<gene>
    <name evidence="1" type="ORF">H920_03337</name>
</gene>
<accession>A0A091DVW9</accession>
<name>A0A091DVW9_FUKDA</name>
<sequence length="166" mass="18742">MLTDVLAPLQRHDLAPPIPRNPWAFRTWSVPPPPPPHLAWKTSKQQLQPLLDTRLSLSLSLRLRGLCRCSPLPRVPTLATHLCSTVLTLRTDNQEEPLTFSKYELWQRIQKHTNTTQGSCTTQESMSRAPGVQLLLFTKASKGFWLERSPGSTCTPTLQHSSDPEQ</sequence>
<protein>
    <submittedName>
        <fullName evidence="1">Uncharacterized protein</fullName>
    </submittedName>
</protein>
<proteinExistence type="predicted"/>
<organism evidence="1 2">
    <name type="scientific">Fukomys damarensis</name>
    <name type="common">Damaraland mole rat</name>
    <name type="synonym">Cryptomys damarensis</name>
    <dbReference type="NCBI Taxonomy" id="885580"/>
    <lineage>
        <taxon>Eukaryota</taxon>
        <taxon>Metazoa</taxon>
        <taxon>Chordata</taxon>
        <taxon>Craniata</taxon>
        <taxon>Vertebrata</taxon>
        <taxon>Euteleostomi</taxon>
        <taxon>Mammalia</taxon>
        <taxon>Eutheria</taxon>
        <taxon>Euarchontoglires</taxon>
        <taxon>Glires</taxon>
        <taxon>Rodentia</taxon>
        <taxon>Hystricomorpha</taxon>
        <taxon>Bathyergidae</taxon>
        <taxon>Fukomys</taxon>
    </lineage>
</organism>
<keyword evidence="2" id="KW-1185">Reference proteome</keyword>
<evidence type="ECO:0000313" key="1">
    <source>
        <dbReference type="EMBL" id="KFO35202.1"/>
    </source>
</evidence>
<dbReference type="Proteomes" id="UP000028990">
    <property type="component" value="Unassembled WGS sequence"/>
</dbReference>
<reference evidence="1 2" key="1">
    <citation type="submission" date="2013-11" db="EMBL/GenBank/DDBJ databases">
        <title>The Damaraland mole rat (Fukomys damarensis) genome and evolution of African mole rats.</title>
        <authorList>
            <person name="Gladyshev V.N."/>
            <person name="Fang X."/>
        </authorList>
    </citation>
    <scope>NUCLEOTIDE SEQUENCE [LARGE SCALE GENOMIC DNA]</scope>
    <source>
        <tissue evidence="1">Liver</tissue>
    </source>
</reference>
<dbReference type="EMBL" id="KN121850">
    <property type="protein sequence ID" value="KFO35202.1"/>
    <property type="molecule type" value="Genomic_DNA"/>
</dbReference>
<evidence type="ECO:0000313" key="2">
    <source>
        <dbReference type="Proteomes" id="UP000028990"/>
    </source>
</evidence>
<dbReference type="AlphaFoldDB" id="A0A091DVW9"/>